<evidence type="ECO:0000313" key="2">
    <source>
        <dbReference type="EMBL" id="SVB57585.1"/>
    </source>
</evidence>
<keyword evidence="1" id="KW-0472">Membrane</keyword>
<gene>
    <name evidence="2" type="ORF">METZ01_LOCUS210439</name>
</gene>
<proteinExistence type="predicted"/>
<name>A0A382F4H4_9ZZZZ</name>
<protein>
    <submittedName>
        <fullName evidence="2">Uncharacterized protein</fullName>
    </submittedName>
</protein>
<keyword evidence="1" id="KW-1133">Transmembrane helix</keyword>
<reference evidence="2" key="1">
    <citation type="submission" date="2018-05" db="EMBL/GenBank/DDBJ databases">
        <authorList>
            <person name="Lanie J.A."/>
            <person name="Ng W.-L."/>
            <person name="Kazmierczak K.M."/>
            <person name="Andrzejewski T.M."/>
            <person name="Davidsen T.M."/>
            <person name="Wayne K.J."/>
            <person name="Tettelin H."/>
            <person name="Glass J.I."/>
            <person name="Rusch D."/>
            <person name="Podicherti R."/>
            <person name="Tsui H.-C.T."/>
            <person name="Winkler M.E."/>
        </authorList>
    </citation>
    <scope>NUCLEOTIDE SEQUENCE</scope>
</reference>
<evidence type="ECO:0000256" key="1">
    <source>
        <dbReference type="SAM" id="Phobius"/>
    </source>
</evidence>
<feature type="transmembrane region" description="Helical" evidence="1">
    <location>
        <begin position="80"/>
        <end position="99"/>
    </location>
</feature>
<feature type="transmembrane region" description="Helical" evidence="1">
    <location>
        <begin position="228"/>
        <end position="245"/>
    </location>
</feature>
<feature type="transmembrane region" description="Helical" evidence="1">
    <location>
        <begin position="154"/>
        <end position="174"/>
    </location>
</feature>
<feature type="transmembrane region" description="Helical" evidence="1">
    <location>
        <begin position="56"/>
        <end position="73"/>
    </location>
</feature>
<dbReference type="AlphaFoldDB" id="A0A382F4H4"/>
<feature type="transmembrane region" description="Helical" evidence="1">
    <location>
        <begin position="311"/>
        <end position="329"/>
    </location>
</feature>
<feature type="transmembrane region" description="Helical" evidence="1">
    <location>
        <begin position="6"/>
        <end position="23"/>
    </location>
</feature>
<accession>A0A382F4H4</accession>
<feature type="non-terminal residue" evidence="2">
    <location>
        <position position="1"/>
    </location>
</feature>
<feature type="transmembrane region" description="Helical" evidence="1">
    <location>
        <begin position="30"/>
        <end position="50"/>
    </location>
</feature>
<organism evidence="2">
    <name type="scientific">marine metagenome</name>
    <dbReference type="NCBI Taxonomy" id="408172"/>
    <lineage>
        <taxon>unclassified sequences</taxon>
        <taxon>metagenomes</taxon>
        <taxon>ecological metagenomes</taxon>
    </lineage>
</organism>
<sequence>YRDFYWQYGLGGPYLLAFLSNLFGSTDITLPRLMVSLVATGTTFFSYLVARFYIPPLWAFWATLLSSSGLVAREHSYGHGFAYLGMIASLFFLVKFIKLGRIGYRDLVFSGLFASLPCLFKPVIFGAGAVTCGILCLALSAWIYQEKNCITRNLCAFLLPILMINLPAYGYLFFNTSLERLYANLYPMSSGGVTALQSYTIKSLLPTFLFSPTVSWTADLNIFLNDNVRYWTVIFTTIGGVVFITKKSGSTSPLRNYLLLIILILYGTLIEVETILWPDRPITFYINMLPSYILLALAFQGAIKVRWISTIVYSISLLMCIYYFFYPVIKLGVYYKFQGEPLNLPFAQNILVPKYTKAGYHNVTNYVQQKTRPGQSIVIAGYNSFPSLFSNRTNIFWDDSFEFVRTPFSPFQKNNTTYPKSFYEKVENKIIKRIEREKPAMILIPSEFITDRSRQTSIFIQYILTHWEPGDVLNSQLIRGPFDKKDLTIETFFPKTDIVIQ</sequence>
<feature type="transmembrane region" description="Helical" evidence="1">
    <location>
        <begin position="257"/>
        <end position="276"/>
    </location>
</feature>
<keyword evidence="1" id="KW-0812">Transmembrane</keyword>
<feature type="transmembrane region" description="Helical" evidence="1">
    <location>
        <begin position="119"/>
        <end position="142"/>
    </location>
</feature>
<feature type="transmembrane region" description="Helical" evidence="1">
    <location>
        <begin position="282"/>
        <end position="299"/>
    </location>
</feature>
<dbReference type="EMBL" id="UINC01047827">
    <property type="protein sequence ID" value="SVB57585.1"/>
    <property type="molecule type" value="Genomic_DNA"/>
</dbReference>